<dbReference type="GO" id="GO:0009234">
    <property type="term" value="P:menaquinone biosynthetic process"/>
    <property type="evidence" value="ECO:0007669"/>
    <property type="project" value="InterPro"/>
</dbReference>
<dbReference type="AlphaFoldDB" id="A0A1I5VWE1"/>
<dbReference type="Gene3D" id="1.20.120.1450">
    <property type="match status" value="1"/>
</dbReference>
<gene>
    <name evidence="1" type="ORF">SAMN05421670_1001</name>
</gene>
<sequence length="253" mass="29312">MNEALIKQHIKQYKEAILHQVQQSTLLKYTGAPVIDEERLFFTLLPLFNGEEWEESQRKSAIAVTLIFSALAAHDLVKELNATSKDQQLQVLAGDYYSGKYYHLLAIDGQLDLIQILSEGVATISEHKTRFYDRQIYGFDQLIQSIQLIESQSIEQLLEYYSFHEYIFVMKESLLLIALKKELAAYEQGEQPFYISKSSQLQANINILQLEIEKIESILMDEIKNSELLEEQLKSIILEKLMKCTLEKQLREG</sequence>
<dbReference type="Proteomes" id="UP000198734">
    <property type="component" value="Unassembled WGS sequence"/>
</dbReference>
<keyword evidence="2" id="KW-1185">Reference proteome</keyword>
<dbReference type="EMBL" id="FOXU01000001">
    <property type="protein sequence ID" value="SFQ11858.1"/>
    <property type="molecule type" value="Genomic_DNA"/>
</dbReference>
<reference evidence="2" key="1">
    <citation type="submission" date="2016-10" db="EMBL/GenBank/DDBJ databases">
        <authorList>
            <person name="Varghese N."/>
            <person name="Submissions S."/>
        </authorList>
    </citation>
    <scope>NUCLEOTIDE SEQUENCE [LARGE SCALE GENOMIC DNA]</scope>
    <source>
        <strain evidence="2">DSM 11706</strain>
    </source>
</reference>
<name>A0A1I5VWE1_9BACI</name>
<organism evidence="1 2">
    <name type="scientific">Psychrobacillus psychrotolerans</name>
    <dbReference type="NCBI Taxonomy" id="126156"/>
    <lineage>
        <taxon>Bacteria</taxon>
        <taxon>Bacillati</taxon>
        <taxon>Bacillota</taxon>
        <taxon>Bacilli</taxon>
        <taxon>Bacillales</taxon>
        <taxon>Bacillaceae</taxon>
        <taxon>Psychrobacillus</taxon>
    </lineage>
</organism>
<evidence type="ECO:0000313" key="1">
    <source>
        <dbReference type="EMBL" id="SFQ11858.1"/>
    </source>
</evidence>
<dbReference type="RefSeq" id="WP_093534757.1">
    <property type="nucleotide sequence ID" value="NZ_FOXU01000001.1"/>
</dbReference>
<accession>A0A1I5VWE1</accession>
<evidence type="ECO:0000313" key="2">
    <source>
        <dbReference type="Proteomes" id="UP000198734"/>
    </source>
</evidence>
<dbReference type="Pfam" id="PF07307">
    <property type="entry name" value="HEPPP_synt_1"/>
    <property type="match status" value="1"/>
</dbReference>
<dbReference type="OrthoDB" id="2417886at2"/>
<dbReference type="STRING" id="126156.SAMN05421670_1001"/>
<protein>
    <submittedName>
        <fullName evidence="1">Heptaprenyl diphosphate synthase</fullName>
    </submittedName>
</protein>
<proteinExistence type="predicted"/>
<dbReference type="InterPro" id="IPR009920">
    <property type="entry name" value="HEPPP_synth_su1"/>
</dbReference>